<dbReference type="EMBL" id="QUTG01003680">
    <property type="protein sequence ID" value="RHY90653.1"/>
    <property type="molecule type" value="Genomic_DNA"/>
</dbReference>
<gene>
    <name evidence="1" type="ORF">DYB35_002861</name>
</gene>
<organism evidence="1 2">
    <name type="scientific">Aphanomyces astaci</name>
    <name type="common">Crayfish plague agent</name>
    <dbReference type="NCBI Taxonomy" id="112090"/>
    <lineage>
        <taxon>Eukaryota</taxon>
        <taxon>Sar</taxon>
        <taxon>Stramenopiles</taxon>
        <taxon>Oomycota</taxon>
        <taxon>Saprolegniomycetes</taxon>
        <taxon>Saprolegniales</taxon>
        <taxon>Verrucalvaceae</taxon>
        <taxon>Aphanomyces</taxon>
    </lineage>
</organism>
<accession>A0A3R7E6C5</accession>
<sequence length="363" mass="40819">MLHHAGNFLPGATKVPLAPLTKEDVEFAEYKEDVAGPNNTGGFIMFDDIDKFQPFVESEKCPLHDAIKIEAMVKELPRVLAEKSYELGVCFMIDVVKEFNPRPFDVVKWRAIKGKRVNDKRPLEYIRVGLKHPSETFIEYVGVYCHMFFSNRQRMPRTYLDMRVALENFAEHRNTQPRMDGATVAEPPAVKNVAQHVDELREWLQHWQASQGGLFRQQQPSHETAQVAYRDLMSTLDAKVKALQQQGMELSQINQAAPAPAAEASTGAEDAKGIVAWGVGPGGTQWPVLWSGTELMYLFGTHEWSVVNTLKTGADDFHIVPRRTVDVDALQEWNGPHHDALSTGPVKVALRQLFQDAMTEATV</sequence>
<dbReference type="VEuPathDB" id="FungiDB:H257_01900"/>
<evidence type="ECO:0000313" key="2">
    <source>
        <dbReference type="Proteomes" id="UP000285712"/>
    </source>
</evidence>
<comment type="caution">
    <text evidence="1">The sequence shown here is derived from an EMBL/GenBank/DDBJ whole genome shotgun (WGS) entry which is preliminary data.</text>
</comment>
<protein>
    <submittedName>
        <fullName evidence="1">Uncharacterized protein</fullName>
    </submittedName>
</protein>
<evidence type="ECO:0000313" key="1">
    <source>
        <dbReference type="EMBL" id="RHY90653.1"/>
    </source>
</evidence>
<name>A0A3R7E6C5_APHAT</name>
<reference evidence="1 2" key="1">
    <citation type="submission" date="2018-08" db="EMBL/GenBank/DDBJ databases">
        <title>Aphanomyces genome sequencing and annotation.</title>
        <authorList>
            <person name="Minardi D."/>
            <person name="Oidtmann B."/>
            <person name="Van Der Giezen M."/>
            <person name="Studholme D.J."/>
        </authorList>
    </citation>
    <scope>NUCLEOTIDE SEQUENCE [LARGE SCALE GENOMIC DNA]</scope>
    <source>
        <strain evidence="1 2">Sv</strain>
    </source>
</reference>
<dbReference type="AlphaFoldDB" id="A0A3R7E6C5"/>
<dbReference type="Proteomes" id="UP000285712">
    <property type="component" value="Unassembled WGS sequence"/>
</dbReference>
<proteinExistence type="predicted"/>